<dbReference type="PANTHER" id="PTHR13593">
    <property type="match status" value="1"/>
</dbReference>
<comment type="catalytic activity">
    <reaction evidence="1">
        <text>a 1,2-diacyl-sn-glycero-3-phospho-(1D-myo-inositol) = 1D-myo-inositol 1,2-cyclic phosphate + a 1,2-diacyl-sn-glycerol</text>
        <dbReference type="Rhea" id="RHEA:17093"/>
        <dbReference type="ChEBI" id="CHEBI:17815"/>
        <dbReference type="ChEBI" id="CHEBI:57880"/>
        <dbReference type="ChEBI" id="CHEBI:58484"/>
        <dbReference type="EC" id="4.6.1.13"/>
    </reaction>
</comment>
<dbReference type="GO" id="GO:0008081">
    <property type="term" value="F:phosphoric diester hydrolase activity"/>
    <property type="evidence" value="ECO:0007669"/>
    <property type="project" value="InterPro"/>
</dbReference>
<keyword evidence="8" id="KW-1185">Reference proteome</keyword>
<evidence type="ECO:0000256" key="3">
    <source>
        <dbReference type="ARBA" id="ARBA00019758"/>
    </source>
</evidence>
<dbReference type="Gene3D" id="3.20.20.190">
    <property type="entry name" value="Phosphatidylinositol (PI) phosphodiesterase"/>
    <property type="match status" value="1"/>
</dbReference>
<dbReference type="EC" id="4.6.1.13" evidence="2"/>
<gene>
    <name evidence="7" type="ORF">FM114_02470</name>
</gene>
<dbReference type="GO" id="GO:0006629">
    <property type="term" value="P:lipid metabolic process"/>
    <property type="evidence" value="ECO:0007669"/>
    <property type="project" value="InterPro"/>
</dbReference>
<organism evidence="7 8">
    <name type="scientific">Luteococcus japonicus LSP_Lj1</name>
    <dbReference type="NCBI Taxonomy" id="1255658"/>
    <lineage>
        <taxon>Bacteria</taxon>
        <taxon>Bacillati</taxon>
        <taxon>Actinomycetota</taxon>
        <taxon>Actinomycetes</taxon>
        <taxon>Propionibacteriales</taxon>
        <taxon>Propionibacteriaceae</taxon>
        <taxon>Luteococcus</taxon>
    </lineage>
</organism>
<keyword evidence="7" id="KW-0456">Lyase</keyword>
<dbReference type="InterPro" id="IPR017946">
    <property type="entry name" value="PLC-like_Pdiesterase_TIM-brl"/>
</dbReference>
<dbReference type="InterPro" id="IPR000909">
    <property type="entry name" value="PLipase_C_PInositol-sp_X_dom"/>
</dbReference>
<accession>A0A1R4ILC8</accession>
<evidence type="ECO:0000256" key="2">
    <source>
        <dbReference type="ARBA" id="ARBA00012581"/>
    </source>
</evidence>
<evidence type="ECO:0000313" key="8">
    <source>
        <dbReference type="Proteomes" id="UP000188342"/>
    </source>
</evidence>
<dbReference type="PANTHER" id="PTHR13593:SF113">
    <property type="entry name" value="SI:DKEY-266F7.9"/>
    <property type="match status" value="1"/>
</dbReference>
<protein>
    <recommendedName>
        <fullName evidence="3">1-phosphatidylinositol phosphodiesterase</fullName>
        <ecNumber evidence="2">4.6.1.13</ecNumber>
    </recommendedName>
    <alternativeName>
        <fullName evidence="4">Phosphatidylinositol diacylglycerol-lyase</fullName>
    </alternativeName>
    <alternativeName>
        <fullName evidence="5">Phosphatidylinositol-specific phospholipase C</fullName>
    </alternativeName>
</protein>
<dbReference type="AlphaFoldDB" id="A0A1R4ILC8"/>
<dbReference type="Pfam" id="PF00388">
    <property type="entry name" value="PI-PLC-X"/>
    <property type="match status" value="1"/>
</dbReference>
<proteinExistence type="predicted"/>
<evidence type="ECO:0000313" key="7">
    <source>
        <dbReference type="EMBL" id="SJN20647.1"/>
    </source>
</evidence>
<dbReference type="SUPFAM" id="SSF51695">
    <property type="entry name" value="PLC-like phosphodiesterases"/>
    <property type="match status" value="1"/>
</dbReference>
<dbReference type="InterPro" id="IPR051057">
    <property type="entry name" value="PI-PLC_domain"/>
</dbReference>
<evidence type="ECO:0000259" key="6">
    <source>
        <dbReference type="SMART" id="SM00148"/>
    </source>
</evidence>
<reference evidence="7 8" key="1">
    <citation type="submission" date="2017-02" db="EMBL/GenBank/DDBJ databases">
        <authorList>
            <person name="Peterson S.W."/>
        </authorList>
    </citation>
    <scope>NUCLEOTIDE SEQUENCE [LARGE SCALE GENOMIC DNA]</scope>
    <source>
        <strain evidence="7 8">LSP_Lj1</strain>
    </source>
</reference>
<evidence type="ECO:0000256" key="1">
    <source>
        <dbReference type="ARBA" id="ARBA00001316"/>
    </source>
</evidence>
<sequence length="258" mass="29390">MGALDPSLRLDALTIPGSHNSGATRGGRWVACQSRPIRAQLDAGVRYLDIRVRHHHGVFRIHHNQWFQQLTLDEVLDSCQDFLRAHPTESVLLCLTQEYSRSDAAELARTWVGLRRRFAGLLRESRRVPTLAQARARVVVVTRSAGFAGLDHRTWQVSDDWRIETDRIWAQRKWPGITDHLRRARAARGDGRMWSCHASSNGVRLTPADAARRLEPLLARHFNELPARGDGLLPERNGIVLLDFVTNEQAQQLWSRNL</sequence>
<evidence type="ECO:0000256" key="5">
    <source>
        <dbReference type="ARBA" id="ARBA00030782"/>
    </source>
</evidence>
<feature type="domain" description="Phosphatidylinositol-specific phospholipase C X" evidence="6">
    <location>
        <begin position="4"/>
        <end position="143"/>
    </location>
</feature>
<dbReference type="Proteomes" id="UP000188342">
    <property type="component" value="Unassembled WGS sequence"/>
</dbReference>
<dbReference type="SMART" id="SM00148">
    <property type="entry name" value="PLCXc"/>
    <property type="match status" value="1"/>
</dbReference>
<dbReference type="PROSITE" id="PS50007">
    <property type="entry name" value="PIPLC_X_DOMAIN"/>
    <property type="match status" value="1"/>
</dbReference>
<name>A0A1R4ILC8_9ACTN</name>
<dbReference type="GO" id="GO:0004436">
    <property type="term" value="F:phosphatidylinositol diacylglycerol-lyase activity"/>
    <property type="evidence" value="ECO:0007669"/>
    <property type="project" value="UniProtKB-EC"/>
</dbReference>
<dbReference type="EMBL" id="FUKQ01000010">
    <property type="protein sequence ID" value="SJN20647.1"/>
    <property type="molecule type" value="Genomic_DNA"/>
</dbReference>
<evidence type="ECO:0000256" key="4">
    <source>
        <dbReference type="ARBA" id="ARBA00030474"/>
    </source>
</evidence>
<dbReference type="STRING" id="1255658.FM114_02470"/>